<keyword evidence="5" id="KW-0694">RNA-binding</keyword>
<dbReference type="Proteomes" id="UP001140172">
    <property type="component" value="Unassembled WGS sequence"/>
</dbReference>
<evidence type="ECO:0000256" key="8">
    <source>
        <dbReference type="SAM" id="MobiDB-lite"/>
    </source>
</evidence>
<gene>
    <name evidence="12" type="primary">DBP8</name>
    <name evidence="12" type="ORF">GGI15_004060</name>
</gene>
<dbReference type="EMBL" id="JANBUM010000329">
    <property type="protein sequence ID" value="KAJ2778832.1"/>
    <property type="molecule type" value="Genomic_DNA"/>
</dbReference>
<dbReference type="Pfam" id="PF00270">
    <property type="entry name" value="DEAD"/>
    <property type="match status" value="1"/>
</dbReference>
<evidence type="ECO:0000256" key="4">
    <source>
        <dbReference type="ARBA" id="ARBA00022840"/>
    </source>
</evidence>
<dbReference type="InterPro" id="IPR011545">
    <property type="entry name" value="DEAD/DEAH_box_helicase_dom"/>
</dbReference>
<feature type="region of interest" description="Disordered" evidence="8">
    <location>
        <begin position="481"/>
        <end position="507"/>
    </location>
</feature>
<dbReference type="PROSITE" id="PS51192">
    <property type="entry name" value="HELICASE_ATP_BIND_1"/>
    <property type="match status" value="1"/>
</dbReference>
<sequence>MSSTPSEATRELPAEMDGDEIKVTQLSSQGSEEYPAPPMCTFKALGLDAWLVDTLRAMSITQPTEIQRACIPAILSGRDVIGGAKTGSGKTAAFALPILQHLSEDPYGVFAVVLTPTRELAFQIAEQFSVLGRGINVRVSVAIGGVDMMAQARELIQRPHIIVATPGRLADHITSGGSSLHLSGVRYLVLDEADRLLSDTFADDLACIMNAVPRDNRRTLLFTATMTESIVGLRERKHKKPFVHLCDSGAERTVKGLTQQYIFVPSHVKDAYLVELLSGNVAQLEKRHALLPEGERRDDEDEDKRGGTATAAGGVGADKSIIIFVGQCQAAETLRVMLFSLGFRVTALHSRMPQSERLASLGKFRARVVRILVATDVAARGLDIPEVELVVNMHVPRDPDEYIHRVGRTARAGRSGRAVTFVSERDIKLVHNIEARIGRQLDKLALNEQSVLDGMGKVLVAKRAAALHLLEEDFGARDRIRKKKREGVDGPAVDNKQRQKRHKKQKA</sequence>
<proteinExistence type="inferred from homology"/>
<dbReference type="Pfam" id="PF00271">
    <property type="entry name" value="Helicase_C"/>
    <property type="match status" value="1"/>
</dbReference>
<keyword evidence="1 7" id="KW-0547">Nucleotide-binding</keyword>
<dbReference type="InterPro" id="IPR001650">
    <property type="entry name" value="Helicase_C-like"/>
</dbReference>
<dbReference type="AlphaFoldDB" id="A0A9W8H533"/>
<accession>A0A9W8H533</accession>
<dbReference type="InterPro" id="IPR014001">
    <property type="entry name" value="Helicase_ATP-bd"/>
</dbReference>
<comment type="similarity">
    <text evidence="7">Belongs to the DEAD box helicase family.</text>
</comment>
<feature type="domain" description="Helicase ATP-binding" evidence="9">
    <location>
        <begin position="71"/>
        <end position="244"/>
    </location>
</feature>
<evidence type="ECO:0000256" key="1">
    <source>
        <dbReference type="ARBA" id="ARBA00022741"/>
    </source>
</evidence>
<dbReference type="SMART" id="SM00490">
    <property type="entry name" value="HELICc"/>
    <property type="match status" value="1"/>
</dbReference>
<dbReference type="PROSITE" id="PS51195">
    <property type="entry name" value="Q_MOTIF"/>
    <property type="match status" value="1"/>
</dbReference>
<feature type="region of interest" description="Disordered" evidence="8">
    <location>
        <begin position="288"/>
        <end position="311"/>
    </location>
</feature>
<dbReference type="InterPro" id="IPR014014">
    <property type="entry name" value="RNA_helicase_DEAD_Q_motif"/>
</dbReference>
<evidence type="ECO:0000259" key="10">
    <source>
        <dbReference type="PROSITE" id="PS51194"/>
    </source>
</evidence>
<dbReference type="CDD" id="cd17955">
    <property type="entry name" value="DEADc_DDX49"/>
    <property type="match status" value="1"/>
</dbReference>
<dbReference type="PROSITE" id="PS51194">
    <property type="entry name" value="HELICASE_CTER"/>
    <property type="match status" value="1"/>
</dbReference>
<evidence type="ECO:0000256" key="5">
    <source>
        <dbReference type="ARBA" id="ARBA00022884"/>
    </source>
</evidence>
<dbReference type="GO" id="GO:0005829">
    <property type="term" value="C:cytosol"/>
    <property type="evidence" value="ECO:0007669"/>
    <property type="project" value="TreeGrafter"/>
</dbReference>
<dbReference type="PROSITE" id="PS00039">
    <property type="entry name" value="DEAD_ATP_HELICASE"/>
    <property type="match status" value="1"/>
</dbReference>
<dbReference type="InterPro" id="IPR050079">
    <property type="entry name" value="DEAD_box_RNA_helicase"/>
</dbReference>
<feature type="compositionally biased region" description="Basic residues" evidence="8">
    <location>
        <begin position="498"/>
        <end position="507"/>
    </location>
</feature>
<protein>
    <submittedName>
        <fullName evidence="12">RNA helicase</fullName>
        <ecNumber evidence="12">3.6.4.13</ecNumber>
    </submittedName>
</protein>
<evidence type="ECO:0000259" key="11">
    <source>
        <dbReference type="PROSITE" id="PS51195"/>
    </source>
</evidence>
<feature type="short sequence motif" description="Q motif" evidence="6">
    <location>
        <begin position="40"/>
        <end position="68"/>
    </location>
</feature>
<dbReference type="Gene3D" id="3.40.50.300">
    <property type="entry name" value="P-loop containing nucleotide triphosphate hydrolases"/>
    <property type="match status" value="2"/>
</dbReference>
<evidence type="ECO:0000256" key="6">
    <source>
        <dbReference type="PROSITE-ProRule" id="PRU00552"/>
    </source>
</evidence>
<feature type="compositionally biased region" description="Basic and acidic residues" evidence="8">
    <location>
        <begin position="288"/>
        <end position="297"/>
    </location>
</feature>
<evidence type="ECO:0000313" key="13">
    <source>
        <dbReference type="Proteomes" id="UP001140172"/>
    </source>
</evidence>
<keyword evidence="3 7" id="KW-0347">Helicase</keyword>
<feature type="domain" description="DEAD-box RNA helicase Q" evidence="11">
    <location>
        <begin position="40"/>
        <end position="68"/>
    </location>
</feature>
<keyword evidence="4 7" id="KW-0067">ATP-binding</keyword>
<evidence type="ECO:0000256" key="7">
    <source>
        <dbReference type="RuleBase" id="RU000492"/>
    </source>
</evidence>
<evidence type="ECO:0000313" key="12">
    <source>
        <dbReference type="EMBL" id="KAJ2778832.1"/>
    </source>
</evidence>
<dbReference type="GO" id="GO:0003723">
    <property type="term" value="F:RNA binding"/>
    <property type="evidence" value="ECO:0007669"/>
    <property type="project" value="UniProtKB-KW"/>
</dbReference>
<dbReference type="GO" id="GO:0005524">
    <property type="term" value="F:ATP binding"/>
    <property type="evidence" value="ECO:0007669"/>
    <property type="project" value="UniProtKB-KW"/>
</dbReference>
<feature type="region of interest" description="Disordered" evidence="8">
    <location>
        <begin position="1"/>
        <end position="20"/>
    </location>
</feature>
<dbReference type="GO" id="GO:0003724">
    <property type="term" value="F:RNA helicase activity"/>
    <property type="evidence" value="ECO:0007669"/>
    <property type="project" value="UniProtKB-EC"/>
</dbReference>
<dbReference type="EC" id="3.6.4.13" evidence="12"/>
<dbReference type="CDD" id="cd18787">
    <property type="entry name" value="SF2_C_DEAD"/>
    <property type="match status" value="1"/>
</dbReference>
<reference evidence="12" key="1">
    <citation type="submission" date="2022-07" db="EMBL/GenBank/DDBJ databases">
        <title>Phylogenomic reconstructions and comparative analyses of Kickxellomycotina fungi.</title>
        <authorList>
            <person name="Reynolds N.K."/>
            <person name="Stajich J.E."/>
            <person name="Barry K."/>
            <person name="Grigoriev I.V."/>
            <person name="Crous P."/>
            <person name="Smith M.E."/>
        </authorList>
    </citation>
    <scope>NUCLEOTIDE SEQUENCE</scope>
    <source>
        <strain evidence="12">BCRC 34489</strain>
    </source>
</reference>
<comment type="caution">
    <text evidence="12">The sequence shown here is derived from an EMBL/GenBank/DDBJ whole genome shotgun (WGS) entry which is preliminary data.</text>
</comment>
<dbReference type="SUPFAM" id="SSF52540">
    <property type="entry name" value="P-loop containing nucleoside triphosphate hydrolases"/>
    <property type="match status" value="2"/>
</dbReference>
<dbReference type="SMART" id="SM00487">
    <property type="entry name" value="DEXDc"/>
    <property type="match status" value="1"/>
</dbReference>
<feature type="domain" description="Helicase C-terminal" evidence="10">
    <location>
        <begin position="283"/>
        <end position="452"/>
    </location>
</feature>
<name>A0A9W8H533_9FUNG</name>
<dbReference type="OrthoDB" id="10261904at2759"/>
<dbReference type="InterPro" id="IPR000629">
    <property type="entry name" value="RNA-helicase_DEAD-box_CS"/>
</dbReference>
<dbReference type="PANTHER" id="PTHR47959">
    <property type="entry name" value="ATP-DEPENDENT RNA HELICASE RHLE-RELATED"/>
    <property type="match status" value="1"/>
</dbReference>
<keyword evidence="2 7" id="KW-0378">Hydrolase</keyword>
<evidence type="ECO:0000256" key="3">
    <source>
        <dbReference type="ARBA" id="ARBA00022806"/>
    </source>
</evidence>
<dbReference type="PANTHER" id="PTHR47959:SF24">
    <property type="entry name" value="ATP-DEPENDENT RNA HELICASE"/>
    <property type="match status" value="1"/>
</dbReference>
<dbReference type="InterPro" id="IPR027417">
    <property type="entry name" value="P-loop_NTPase"/>
</dbReference>
<dbReference type="GO" id="GO:0016787">
    <property type="term" value="F:hydrolase activity"/>
    <property type="evidence" value="ECO:0007669"/>
    <property type="project" value="UniProtKB-KW"/>
</dbReference>
<organism evidence="12 13">
    <name type="scientific">Coemansia interrupta</name>
    <dbReference type="NCBI Taxonomy" id="1126814"/>
    <lineage>
        <taxon>Eukaryota</taxon>
        <taxon>Fungi</taxon>
        <taxon>Fungi incertae sedis</taxon>
        <taxon>Zoopagomycota</taxon>
        <taxon>Kickxellomycotina</taxon>
        <taxon>Kickxellomycetes</taxon>
        <taxon>Kickxellales</taxon>
        <taxon>Kickxellaceae</taxon>
        <taxon>Coemansia</taxon>
    </lineage>
</organism>
<evidence type="ECO:0000256" key="2">
    <source>
        <dbReference type="ARBA" id="ARBA00022801"/>
    </source>
</evidence>
<evidence type="ECO:0000259" key="9">
    <source>
        <dbReference type="PROSITE" id="PS51192"/>
    </source>
</evidence>
<keyword evidence="13" id="KW-1185">Reference proteome</keyword>